<dbReference type="PANTHER" id="PTHR10989:SF16">
    <property type="entry name" value="AT02829P-RELATED"/>
    <property type="match status" value="1"/>
</dbReference>
<evidence type="ECO:0000256" key="17">
    <source>
        <dbReference type="SAM" id="Phobius"/>
    </source>
</evidence>
<keyword evidence="19" id="KW-1185">Reference proteome</keyword>
<evidence type="ECO:0000256" key="2">
    <source>
        <dbReference type="ARBA" id="ARBA00004127"/>
    </source>
</evidence>
<proteinExistence type="inferred from homology"/>
<organism evidence="18 19">
    <name type="scientific">Amblyomma americanum</name>
    <name type="common">Lone star tick</name>
    <dbReference type="NCBI Taxonomy" id="6943"/>
    <lineage>
        <taxon>Eukaryota</taxon>
        <taxon>Metazoa</taxon>
        <taxon>Ecdysozoa</taxon>
        <taxon>Arthropoda</taxon>
        <taxon>Chelicerata</taxon>
        <taxon>Arachnida</taxon>
        <taxon>Acari</taxon>
        <taxon>Parasitiformes</taxon>
        <taxon>Ixodida</taxon>
        <taxon>Ixodoidea</taxon>
        <taxon>Ixodidae</taxon>
        <taxon>Amblyomminae</taxon>
        <taxon>Amblyomma</taxon>
    </lineage>
</organism>
<evidence type="ECO:0000256" key="7">
    <source>
        <dbReference type="ARBA" id="ARBA00047368"/>
    </source>
</evidence>
<comment type="catalytic activity">
    <reaction evidence="16">
        <text>12-(9Z-hexadecenoyloxy)-octadecanoate + H2O = 12-hydroxyoctadecanoate + (9Z)-hexadecenoate + H(+)</text>
        <dbReference type="Rhea" id="RHEA:52072"/>
        <dbReference type="ChEBI" id="CHEBI:15377"/>
        <dbReference type="ChEBI" id="CHEBI:15378"/>
        <dbReference type="ChEBI" id="CHEBI:32372"/>
        <dbReference type="ChEBI" id="CHEBI:84201"/>
        <dbReference type="ChEBI" id="CHEBI:136312"/>
    </reaction>
    <physiologicalReaction direction="left-to-right" evidence="16">
        <dbReference type="Rhea" id="RHEA:52073"/>
    </physiologicalReaction>
</comment>
<comment type="subcellular location">
    <subcellularLocation>
        <location evidence="2">Endomembrane system</location>
        <topology evidence="2">Multi-pass membrane protein</topology>
    </subcellularLocation>
</comment>
<feature type="transmembrane region" description="Helical" evidence="17">
    <location>
        <begin position="102"/>
        <end position="125"/>
    </location>
</feature>
<keyword evidence="5 17" id="KW-1133">Transmembrane helix</keyword>
<comment type="catalytic activity">
    <reaction evidence="13">
        <text>9-octadecanoyloxy-octadecanoate + H2O = 9-hydroxy-octadecanoate + octadecanoate + H(+)</text>
        <dbReference type="Rhea" id="RHEA:52096"/>
        <dbReference type="ChEBI" id="CHEBI:15377"/>
        <dbReference type="ChEBI" id="CHEBI:15378"/>
        <dbReference type="ChEBI" id="CHEBI:25629"/>
        <dbReference type="ChEBI" id="CHEBI:136286"/>
        <dbReference type="ChEBI" id="CHEBI:136373"/>
    </reaction>
    <physiologicalReaction direction="left-to-right" evidence="13">
        <dbReference type="Rhea" id="RHEA:52097"/>
    </physiologicalReaction>
</comment>
<comment type="catalytic activity">
    <reaction evidence="1">
        <text>9-(9Z-hexadecenoyloxy)-octadecanoate + H2O = (9Z)-hexadecenoate + 9-hydroxy-octadecanoate + H(+)</text>
        <dbReference type="Rhea" id="RHEA:52068"/>
        <dbReference type="ChEBI" id="CHEBI:15377"/>
        <dbReference type="ChEBI" id="CHEBI:15378"/>
        <dbReference type="ChEBI" id="CHEBI:32372"/>
        <dbReference type="ChEBI" id="CHEBI:136286"/>
        <dbReference type="ChEBI" id="CHEBI:136309"/>
    </reaction>
    <physiologicalReaction direction="left-to-right" evidence="1">
        <dbReference type="Rhea" id="RHEA:52069"/>
    </physiologicalReaction>
</comment>
<dbReference type="InterPro" id="IPR006838">
    <property type="entry name" value="ADTRP_AIG1"/>
</dbReference>
<sequence length="258" mass="30269">MLVRRAVEDVKAGDKPLKPASMVHWGTKLFHVVAFCTYAYCIYYSEVHLDIPQRTPSHKKFGRYKYLTHWNLTLQGFMFTLSCFIDFAPIRDKQFLKQLRDHLFLALSLPTCIFVTGLFWALYFYDRELIYPRSLAIYYPGWLNQLSHTNISFFALLEAKLVYHVVPQKRDGFRTIFILVCAYVGWITYLGLVYDMWVYPVLEYMSPALLPIFIGCCSGSIFVVYIIADKINHWFWPVPPTRRPPEQPSSVSEHDHVD</sequence>
<accession>A0AAQ4FPW9</accession>
<evidence type="ECO:0000256" key="8">
    <source>
        <dbReference type="ARBA" id="ARBA00047427"/>
    </source>
</evidence>
<evidence type="ECO:0000256" key="16">
    <source>
        <dbReference type="ARBA" id="ARBA00049428"/>
    </source>
</evidence>
<keyword evidence="4 17" id="KW-0812">Transmembrane</keyword>
<evidence type="ECO:0000256" key="13">
    <source>
        <dbReference type="ARBA" id="ARBA00049221"/>
    </source>
</evidence>
<gene>
    <name evidence="18" type="ORF">V5799_021418</name>
</gene>
<dbReference type="Proteomes" id="UP001321473">
    <property type="component" value="Unassembled WGS sequence"/>
</dbReference>
<evidence type="ECO:0000256" key="10">
    <source>
        <dbReference type="ARBA" id="ARBA00048680"/>
    </source>
</evidence>
<evidence type="ECO:0000256" key="9">
    <source>
        <dbReference type="ARBA" id="ARBA00047863"/>
    </source>
</evidence>
<comment type="catalytic activity">
    <reaction evidence="7">
        <text>12-hexadecanoyloxy-octadecanoate + H2O = 12-hydroxyoctadecanoate + hexadecanoate + H(+)</text>
        <dbReference type="Rhea" id="RHEA:52056"/>
        <dbReference type="ChEBI" id="CHEBI:7896"/>
        <dbReference type="ChEBI" id="CHEBI:15377"/>
        <dbReference type="ChEBI" id="CHEBI:15378"/>
        <dbReference type="ChEBI" id="CHEBI:83677"/>
        <dbReference type="ChEBI" id="CHEBI:84201"/>
    </reaction>
    <physiologicalReaction direction="left-to-right" evidence="7">
        <dbReference type="Rhea" id="RHEA:52057"/>
    </physiologicalReaction>
</comment>
<reference evidence="18 19" key="1">
    <citation type="journal article" date="2023" name="Arcadia Sci">
        <title>De novo assembly of a long-read Amblyomma americanum tick genome.</title>
        <authorList>
            <person name="Chou S."/>
            <person name="Poskanzer K.E."/>
            <person name="Rollins M."/>
            <person name="Thuy-Boun P.S."/>
        </authorList>
    </citation>
    <scope>NUCLEOTIDE SEQUENCE [LARGE SCALE GENOMIC DNA]</scope>
    <source>
        <strain evidence="18">F_SG_1</strain>
        <tissue evidence="18">Salivary glands</tissue>
    </source>
</reference>
<comment type="catalytic activity">
    <reaction evidence="10">
        <text>12-octadecanoyloxy-octadecanoate + H2O = 12-hydroxyoctadecanoate + octadecanoate + H(+)</text>
        <dbReference type="Rhea" id="RHEA:52080"/>
        <dbReference type="ChEBI" id="CHEBI:15377"/>
        <dbReference type="ChEBI" id="CHEBI:15378"/>
        <dbReference type="ChEBI" id="CHEBI:25629"/>
        <dbReference type="ChEBI" id="CHEBI:84201"/>
        <dbReference type="ChEBI" id="CHEBI:136330"/>
    </reaction>
    <physiologicalReaction direction="left-to-right" evidence="10">
        <dbReference type="Rhea" id="RHEA:52081"/>
    </physiologicalReaction>
</comment>
<comment type="caution">
    <text evidence="18">The sequence shown here is derived from an EMBL/GenBank/DDBJ whole genome shotgun (WGS) entry which is preliminary data.</text>
</comment>
<evidence type="ECO:0000256" key="15">
    <source>
        <dbReference type="ARBA" id="ARBA00049322"/>
    </source>
</evidence>
<dbReference type="GO" id="GO:0016020">
    <property type="term" value="C:membrane"/>
    <property type="evidence" value="ECO:0007669"/>
    <property type="project" value="InterPro"/>
</dbReference>
<keyword evidence="6 17" id="KW-0472">Membrane</keyword>
<comment type="catalytic activity">
    <reaction evidence="8">
        <text>13-octadecanoyloxy-octadecanoate + H2O = 13-hydroxy-octadecanoate + octadecanoate + H(+)</text>
        <dbReference type="Rhea" id="RHEA:52084"/>
        <dbReference type="ChEBI" id="CHEBI:15377"/>
        <dbReference type="ChEBI" id="CHEBI:15378"/>
        <dbReference type="ChEBI" id="CHEBI:25629"/>
        <dbReference type="ChEBI" id="CHEBI:136304"/>
        <dbReference type="ChEBI" id="CHEBI:136335"/>
    </reaction>
    <physiologicalReaction direction="left-to-right" evidence="8">
        <dbReference type="Rhea" id="RHEA:52085"/>
    </physiologicalReaction>
</comment>
<evidence type="ECO:0000256" key="4">
    <source>
        <dbReference type="ARBA" id="ARBA00022692"/>
    </source>
</evidence>
<dbReference type="AlphaFoldDB" id="A0AAQ4FPW9"/>
<feature type="transmembrane region" description="Helical" evidence="17">
    <location>
        <begin position="25"/>
        <end position="45"/>
    </location>
</feature>
<feature type="transmembrane region" description="Helical" evidence="17">
    <location>
        <begin position="209"/>
        <end position="228"/>
    </location>
</feature>
<dbReference type="Pfam" id="PF04750">
    <property type="entry name" value="Far-17a_AIG1"/>
    <property type="match status" value="1"/>
</dbReference>
<evidence type="ECO:0000256" key="12">
    <source>
        <dbReference type="ARBA" id="ARBA00048800"/>
    </source>
</evidence>
<name>A0AAQ4FPW9_AMBAM</name>
<comment type="similarity">
    <text evidence="3">Belongs to the AIG1 family.</text>
</comment>
<comment type="catalytic activity">
    <reaction evidence="11">
        <text>12-(9Z-octadecenoyloxy)-octadecanoate + H2O = 12-hydroxyoctadecanoate + (9Z)-octadecenoate + H(+)</text>
        <dbReference type="Rhea" id="RHEA:52060"/>
        <dbReference type="ChEBI" id="CHEBI:15377"/>
        <dbReference type="ChEBI" id="CHEBI:15378"/>
        <dbReference type="ChEBI" id="CHEBI:30823"/>
        <dbReference type="ChEBI" id="CHEBI:84201"/>
        <dbReference type="ChEBI" id="CHEBI:136302"/>
    </reaction>
    <physiologicalReaction direction="left-to-right" evidence="11">
        <dbReference type="Rhea" id="RHEA:52061"/>
    </physiologicalReaction>
</comment>
<evidence type="ECO:0000256" key="11">
    <source>
        <dbReference type="ARBA" id="ARBA00048701"/>
    </source>
</evidence>
<evidence type="ECO:0000256" key="3">
    <source>
        <dbReference type="ARBA" id="ARBA00009300"/>
    </source>
</evidence>
<feature type="transmembrane region" description="Helical" evidence="17">
    <location>
        <begin position="72"/>
        <end position="90"/>
    </location>
</feature>
<evidence type="ECO:0000256" key="5">
    <source>
        <dbReference type="ARBA" id="ARBA00022989"/>
    </source>
</evidence>
<evidence type="ECO:0000313" key="18">
    <source>
        <dbReference type="EMBL" id="KAK8788805.1"/>
    </source>
</evidence>
<evidence type="ECO:0000256" key="1">
    <source>
        <dbReference type="ARBA" id="ARBA00000923"/>
    </source>
</evidence>
<dbReference type="PANTHER" id="PTHR10989">
    <property type="entry name" value="ANDROGEN-INDUCED PROTEIN 1-RELATED"/>
    <property type="match status" value="1"/>
</dbReference>
<dbReference type="EMBL" id="JARKHS020000451">
    <property type="protein sequence ID" value="KAK8788805.1"/>
    <property type="molecule type" value="Genomic_DNA"/>
</dbReference>
<comment type="catalytic activity">
    <reaction evidence="9">
        <text>9-hexadecanoyloxy-octadecanoate + H2O = 9-hydroxy-octadecanoate + hexadecanoate + H(+)</text>
        <dbReference type="Rhea" id="RHEA:52052"/>
        <dbReference type="ChEBI" id="CHEBI:7896"/>
        <dbReference type="ChEBI" id="CHEBI:15377"/>
        <dbReference type="ChEBI" id="CHEBI:15378"/>
        <dbReference type="ChEBI" id="CHEBI:83670"/>
        <dbReference type="ChEBI" id="CHEBI:136286"/>
    </reaction>
    <physiologicalReaction direction="left-to-right" evidence="9">
        <dbReference type="Rhea" id="RHEA:52053"/>
    </physiologicalReaction>
</comment>
<comment type="catalytic activity">
    <reaction evidence="12">
        <text>9-(9Z-octadecenoyloxy)-octadecanoate + H2O = 9-hydroxy-octadecanoate + (9Z)-octadecenoate + H(+)</text>
        <dbReference type="Rhea" id="RHEA:52048"/>
        <dbReference type="ChEBI" id="CHEBI:15377"/>
        <dbReference type="ChEBI" id="CHEBI:15378"/>
        <dbReference type="ChEBI" id="CHEBI:30823"/>
        <dbReference type="ChEBI" id="CHEBI:136282"/>
        <dbReference type="ChEBI" id="CHEBI:136286"/>
    </reaction>
    <physiologicalReaction direction="left-to-right" evidence="12">
        <dbReference type="Rhea" id="RHEA:52049"/>
    </physiologicalReaction>
</comment>
<dbReference type="GO" id="GO:0012505">
    <property type="term" value="C:endomembrane system"/>
    <property type="evidence" value="ECO:0007669"/>
    <property type="project" value="UniProtKB-SubCell"/>
</dbReference>
<protein>
    <submittedName>
        <fullName evidence="18">Uncharacterized protein</fullName>
    </submittedName>
</protein>
<comment type="catalytic activity">
    <reaction evidence="14">
        <text>13-(9Z-octadecenoyloxy)-octadecanoate + H2O = 13-hydroxy-octadecanoate + (9Z)-octadecenoate + H(+)</text>
        <dbReference type="Rhea" id="RHEA:52064"/>
        <dbReference type="ChEBI" id="CHEBI:15377"/>
        <dbReference type="ChEBI" id="CHEBI:15378"/>
        <dbReference type="ChEBI" id="CHEBI:30823"/>
        <dbReference type="ChEBI" id="CHEBI:136303"/>
        <dbReference type="ChEBI" id="CHEBI:136304"/>
    </reaction>
    <physiologicalReaction direction="left-to-right" evidence="14">
        <dbReference type="Rhea" id="RHEA:52065"/>
    </physiologicalReaction>
</comment>
<evidence type="ECO:0000256" key="14">
    <source>
        <dbReference type="ARBA" id="ARBA00049296"/>
    </source>
</evidence>
<comment type="catalytic activity">
    <reaction evidence="15">
        <text>13-(9Z-hexadecenoyloxy)-octadecanoate + H2O = 13-hydroxy-octadecanoate + (9Z)-hexadecenoate + H(+)</text>
        <dbReference type="Rhea" id="RHEA:52076"/>
        <dbReference type="ChEBI" id="CHEBI:15377"/>
        <dbReference type="ChEBI" id="CHEBI:15378"/>
        <dbReference type="ChEBI" id="CHEBI:32372"/>
        <dbReference type="ChEBI" id="CHEBI:136304"/>
        <dbReference type="ChEBI" id="CHEBI:136315"/>
    </reaction>
    <physiologicalReaction direction="left-to-right" evidence="15">
        <dbReference type="Rhea" id="RHEA:52077"/>
    </physiologicalReaction>
</comment>
<evidence type="ECO:0000313" key="19">
    <source>
        <dbReference type="Proteomes" id="UP001321473"/>
    </source>
</evidence>
<feature type="transmembrane region" description="Helical" evidence="17">
    <location>
        <begin position="175"/>
        <end position="197"/>
    </location>
</feature>
<evidence type="ECO:0000256" key="6">
    <source>
        <dbReference type="ARBA" id="ARBA00023136"/>
    </source>
</evidence>